<comment type="caution">
    <text evidence="2">The sequence shown here is derived from an EMBL/GenBank/DDBJ whole genome shotgun (WGS) entry which is preliminary data.</text>
</comment>
<dbReference type="InterPro" id="IPR050834">
    <property type="entry name" value="Glycosyltransf_2"/>
</dbReference>
<dbReference type="GO" id="GO:0016740">
    <property type="term" value="F:transferase activity"/>
    <property type="evidence" value="ECO:0007669"/>
    <property type="project" value="UniProtKB-KW"/>
</dbReference>
<evidence type="ECO:0000259" key="1">
    <source>
        <dbReference type="Pfam" id="PF00535"/>
    </source>
</evidence>
<gene>
    <name evidence="2" type="ORF">C7379_12027</name>
</gene>
<dbReference type="Proteomes" id="UP000245870">
    <property type="component" value="Unassembled WGS sequence"/>
</dbReference>
<accession>A0A2U0U0A1</accession>
<dbReference type="InterPro" id="IPR001173">
    <property type="entry name" value="Glyco_trans_2-like"/>
</dbReference>
<evidence type="ECO:0000313" key="3">
    <source>
        <dbReference type="Proteomes" id="UP000245870"/>
    </source>
</evidence>
<protein>
    <submittedName>
        <fullName evidence="2">Glycosyltransferase involved in cell wall biosynthesis</fullName>
    </submittedName>
</protein>
<name>A0A2U0U0A1_9BACT</name>
<dbReference type="PANTHER" id="PTHR43685:SF3">
    <property type="entry name" value="SLR2126 PROTEIN"/>
    <property type="match status" value="1"/>
</dbReference>
<dbReference type="Gene3D" id="3.90.550.10">
    <property type="entry name" value="Spore Coat Polysaccharide Biosynthesis Protein SpsA, Chain A"/>
    <property type="match status" value="1"/>
</dbReference>
<dbReference type="CDD" id="cd00761">
    <property type="entry name" value="Glyco_tranf_GTA_type"/>
    <property type="match status" value="1"/>
</dbReference>
<dbReference type="EMBL" id="QENY01000020">
    <property type="protein sequence ID" value="PVX49333.1"/>
    <property type="molecule type" value="Genomic_DNA"/>
</dbReference>
<dbReference type="SUPFAM" id="SSF53448">
    <property type="entry name" value="Nucleotide-diphospho-sugar transferases"/>
    <property type="match status" value="1"/>
</dbReference>
<keyword evidence="3" id="KW-1185">Reference proteome</keyword>
<dbReference type="InterPro" id="IPR029044">
    <property type="entry name" value="Nucleotide-diphossugar_trans"/>
</dbReference>
<sequence length="309" mass="35373">MISILIPTHNDDCLNLATSIVQQASAIKGLSWELIVADDASTDSTVVEHNSRIAKLPNCHVFRQETNVGRAVIRNLLAEHANGEWLLYIDGDGQIILDDYLLRFIKASRHATVCYGGYRMMPGPEGNLRWRYERAAAPALTAMRRQAHPYRCFNISNLLISRELILAHPLDNRFVNYGYEDVMLGRDLREAGIDVLHIDAPIGFYNYEDNVHFVAKTEEGVRTLYHFRHELTEYSHLLQVVGKLNKAFVTLYLLVFQLLKSKWRKNLIGPSPSLWLFKCYKLGYYLSLSQRAGELTAKPSTRREPTLPR</sequence>
<dbReference type="AlphaFoldDB" id="A0A2U0U0A1"/>
<organism evidence="2 3">
    <name type="scientific">Hallella colorans</name>
    <dbReference type="NCBI Taxonomy" id="1703337"/>
    <lineage>
        <taxon>Bacteria</taxon>
        <taxon>Pseudomonadati</taxon>
        <taxon>Bacteroidota</taxon>
        <taxon>Bacteroidia</taxon>
        <taxon>Bacteroidales</taxon>
        <taxon>Prevotellaceae</taxon>
        <taxon>Hallella</taxon>
    </lineage>
</organism>
<reference evidence="2 3" key="1">
    <citation type="submission" date="2018-05" db="EMBL/GenBank/DDBJ databases">
        <title>Genomic Encyclopedia of Type Strains, Phase IV (KMG-IV): sequencing the most valuable type-strain genomes for metagenomic binning, comparative biology and taxonomic classification.</title>
        <authorList>
            <person name="Goeker M."/>
        </authorList>
    </citation>
    <scope>NUCLEOTIDE SEQUENCE [LARGE SCALE GENOMIC DNA]</scope>
    <source>
        <strain evidence="2 3">DSM 100333</strain>
    </source>
</reference>
<dbReference type="RefSeq" id="WP_116617174.1">
    <property type="nucleotide sequence ID" value="NZ_QENY01000020.1"/>
</dbReference>
<keyword evidence="2" id="KW-0808">Transferase</keyword>
<evidence type="ECO:0000313" key="2">
    <source>
        <dbReference type="EMBL" id="PVX49333.1"/>
    </source>
</evidence>
<dbReference type="PANTHER" id="PTHR43685">
    <property type="entry name" value="GLYCOSYLTRANSFERASE"/>
    <property type="match status" value="1"/>
</dbReference>
<dbReference type="Pfam" id="PF00535">
    <property type="entry name" value="Glycos_transf_2"/>
    <property type="match status" value="1"/>
</dbReference>
<feature type="domain" description="Glycosyltransferase 2-like" evidence="1">
    <location>
        <begin position="3"/>
        <end position="150"/>
    </location>
</feature>
<proteinExistence type="predicted"/>
<dbReference type="OrthoDB" id="761861at2"/>